<evidence type="ECO:0000256" key="2">
    <source>
        <dbReference type="ARBA" id="ARBA00006490"/>
    </source>
</evidence>
<evidence type="ECO:0000256" key="7">
    <source>
        <dbReference type="ARBA" id="ARBA00023014"/>
    </source>
</evidence>
<dbReference type="NCBIfam" id="NF002806">
    <property type="entry name" value="PRK02948.1"/>
    <property type="match status" value="1"/>
</dbReference>
<dbReference type="InterPro" id="IPR015424">
    <property type="entry name" value="PyrdxlP-dep_Trfase"/>
</dbReference>
<dbReference type="Gene3D" id="3.40.640.10">
    <property type="entry name" value="Type I PLP-dependent aspartate aminotransferase-like (Major domain)"/>
    <property type="match status" value="1"/>
</dbReference>
<dbReference type="STRING" id="415015.SAMN05660462_01740"/>
<evidence type="ECO:0000256" key="1">
    <source>
        <dbReference type="ARBA" id="ARBA00001933"/>
    </source>
</evidence>
<keyword evidence="6" id="KW-0408">Iron</keyword>
<evidence type="ECO:0000256" key="8">
    <source>
        <dbReference type="ARBA" id="ARBA00050776"/>
    </source>
</evidence>
<dbReference type="GO" id="GO:0046872">
    <property type="term" value="F:metal ion binding"/>
    <property type="evidence" value="ECO:0007669"/>
    <property type="project" value="UniProtKB-KW"/>
</dbReference>
<gene>
    <name evidence="10" type="ORF">SAMN05660462_01740</name>
</gene>
<dbReference type="AlphaFoldDB" id="A0A1H3Q0T4"/>
<dbReference type="Pfam" id="PF00266">
    <property type="entry name" value="Aminotran_5"/>
    <property type="match status" value="1"/>
</dbReference>
<name>A0A1H3Q0T4_9FIRM</name>
<comment type="similarity">
    <text evidence="2">Belongs to the class-V pyridoxal-phosphate-dependent aminotransferase family. NifS/IscS subfamily.</text>
</comment>
<evidence type="ECO:0000256" key="6">
    <source>
        <dbReference type="ARBA" id="ARBA00023004"/>
    </source>
</evidence>
<comment type="catalytic activity">
    <reaction evidence="8">
        <text>(sulfur carrier)-H + L-cysteine = (sulfur carrier)-SH + L-alanine</text>
        <dbReference type="Rhea" id="RHEA:43892"/>
        <dbReference type="Rhea" id="RHEA-COMP:14737"/>
        <dbReference type="Rhea" id="RHEA-COMP:14739"/>
        <dbReference type="ChEBI" id="CHEBI:29917"/>
        <dbReference type="ChEBI" id="CHEBI:35235"/>
        <dbReference type="ChEBI" id="CHEBI:57972"/>
        <dbReference type="ChEBI" id="CHEBI:64428"/>
        <dbReference type="EC" id="2.8.1.7"/>
    </reaction>
</comment>
<dbReference type="SUPFAM" id="SSF53383">
    <property type="entry name" value="PLP-dependent transferases"/>
    <property type="match status" value="1"/>
</dbReference>
<dbReference type="PANTHER" id="PTHR11601">
    <property type="entry name" value="CYSTEINE DESULFURYLASE FAMILY MEMBER"/>
    <property type="match status" value="1"/>
</dbReference>
<reference evidence="10 11" key="1">
    <citation type="submission" date="2016-10" db="EMBL/GenBank/DDBJ databases">
        <authorList>
            <person name="de Groot N.N."/>
        </authorList>
    </citation>
    <scope>NUCLEOTIDE SEQUENCE [LARGE SCALE GENOMIC DNA]</scope>
    <source>
        <strain evidence="10 11">DSM 21650</strain>
    </source>
</reference>
<dbReference type="Proteomes" id="UP000198625">
    <property type="component" value="Unassembled WGS sequence"/>
</dbReference>
<dbReference type="InterPro" id="IPR015421">
    <property type="entry name" value="PyrdxlP-dep_Trfase_major"/>
</dbReference>
<evidence type="ECO:0000313" key="10">
    <source>
        <dbReference type="EMBL" id="SDZ06860.1"/>
    </source>
</evidence>
<evidence type="ECO:0000256" key="4">
    <source>
        <dbReference type="ARBA" id="ARBA00022723"/>
    </source>
</evidence>
<keyword evidence="3" id="KW-0808">Transferase</keyword>
<dbReference type="InterPro" id="IPR015422">
    <property type="entry name" value="PyrdxlP-dep_Trfase_small"/>
</dbReference>
<dbReference type="InterPro" id="IPR000192">
    <property type="entry name" value="Aminotrans_V_dom"/>
</dbReference>
<dbReference type="PANTHER" id="PTHR11601:SF34">
    <property type="entry name" value="CYSTEINE DESULFURASE"/>
    <property type="match status" value="1"/>
</dbReference>
<keyword evidence="4" id="KW-0479">Metal-binding</keyword>
<dbReference type="Gene3D" id="1.10.260.50">
    <property type="match status" value="1"/>
</dbReference>
<keyword evidence="11" id="KW-1185">Reference proteome</keyword>
<comment type="cofactor">
    <cofactor evidence="1">
        <name>pyridoxal 5'-phosphate</name>
        <dbReference type="ChEBI" id="CHEBI:597326"/>
    </cofactor>
</comment>
<dbReference type="GO" id="GO:0051536">
    <property type="term" value="F:iron-sulfur cluster binding"/>
    <property type="evidence" value="ECO:0007669"/>
    <property type="project" value="UniProtKB-KW"/>
</dbReference>
<dbReference type="Gene3D" id="3.90.1150.10">
    <property type="entry name" value="Aspartate Aminotransferase, domain 1"/>
    <property type="match status" value="1"/>
</dbReference>
<dbReference type="RefSeq" id="WP_091729959.1">
    <property type="nucleotide sequence ID" value="NZ_FNQE01000017.1"/>
</dbReference>
<keyword evidence="5" id="KW-0663">Pyridoxal phosphate</keyword>
<evidence type="ECO:0000313" key="11">
    <source>
        <dbReference type="Proteomes" id="UP000198625"/>
    </source>
</evidence>
<evidence type="ECO:0000256" key="5">
    <source>
        <dbReference type="ARBA" id="ARBA00022898"/>
    </source>
</evidence>
<dbReference type="OrthoDB" id="9808002at2"/>
<proteinExistence type="inferred from homology"/>
<dbReference type="FunFam" id="3.40.640.10:FF:000084">
    <property type="entry name" value="IscS-like cysteine desulfurase"/>
    <property type="match status" value="1"/>
</dbReference>
<accession>A0A1H3Q0T4</accession>
<dbReference type="EMBL" id="FNQE01000017">
    <property type="protein sequence ID" value="SDZ06860.1"/>
    <property type="molecule type" value="Genomic_DNA"/>
</dbReference>
<evidence type="ECO:0000259" key="9">
    <source>
        <dbReference type="Pfam" id="PF00266"/>
    </source>
</evidence>
<protein>
    <submittedName>
        <fullName evidence="10">Cysteine desulfurase</fullName>
    </submittedName>
</protein>
<keyword evidence="7" id="KW-0411">Iron-sulfur</keyword>
<dbReference type="GO" id="GO:0031071">
    <property type="term" value="F:cysteine desulfurase activity"/>
    <property type="evidence" value="ECO:0007669"/>
    <property type="project" value="UniProtKB-EC"/>
</dbReference>
<evidence type="ECO:0000256" key="3">
    <source>
        <dbReference type="ARBA" id="ARBA00022679"/>
    </source>
</evidence>
<dbReference type="PIRSF" id="PIRSF005572">
    <property type="entry name" value="NifS"/>
    <property type="match status" value="1"/>
</dbReference>
<sequence>MKVYLDNSSTTRPRDEAIDEVISMMKYEYGNPSSLHRMGLEAERKIESSRKNIADFLKCNKSEIFFTSGGTESNNIAIQGLINKNIKRGNHIITSKFEHSSVLKVLKHYENKGLKITYLDLNAHGMIDLEQLKEIINENTILVSIMMVNNEIGTVLPIESISQIVKQKNKDTNLHVDGIQAFGKIETDVKKLKVDTFSFSSHKVHGPKGVGGLYVKKDIALEPISFGGSQENGLRSGTENVPGIVGFGKSIQILKETYDKEIQHIKEVKNYFLTNLKSNIEGIKINSLQDDRCAPHILNISFIGVRGEVLLHYLEDKGVYVSTASACSSHGKKKSHVLEAIGLSDAEIEGAIRFSFSHYNTIEEIDYAIEILKESVIDIRKITMR</sequence>
<feature type="domain" description="Aminotransferase class V" evidence="9">
    <location>
        <begin position="3"/>
        <end position="367"/>
    </location>
</feature>
<organism evidence="10 11">
    <name type="scientific">Proteiniborus ethanoligenes</name>
    <dbReference type="NCBI Taxonomy" id="415015"/>
    <lineage>
        <taxon>Bacteria</taxon>
        <taxon>Bacillati</taxon>
        <taxon>Bacillota</taxon>
        <taxon>Clostridia</taxon>
        <taxon>Eubacteriales</taxon>
        <taxon>Proteiniborus</taxon>
    </lineage>
</organism>
<dbReference type="InterPro" id="IPR016454">
    <property type="entry name" value="Cysteine_dSase"/>
</dbReference>